<feature type="transmembrane region" description="Helical" evidence="10">
    <location>
        <begin position="71"/>
        <end position="94"/>
    </location>
</feature>
<dbReference type="AlphaFoldDB" id="A0A1J0GDW6"/>
<name>A0A1J0GDW6_9CLOT</name>
<evidence type="ECO:0000256" key="3">
    <source>
        <dbReference type="ARBA" id="ARBA00022448"/>
    </source>
</evidence>
<dbReference type="InterPro" id="IPR001185">
    <property type="entry name" value="MS_channel"/>
</dbReference>
<dbReference type="HAMAP" id="MF_00115">
    <property type="entry name" value="MscL"/>
    <property type="match status" value="1"/>
</dbReference>
<organism evidence="11 12">
    <name type="scientific">Clostridium estertheticum subsp. estertheticum</name>
    <dbReference type="NCBI Taxonomy" id="1552"/>
    <lineage>
        <taxon>Bacteria</taxon>
        <taxon>Bacillati</taxon>
        <taxon>Bacillota</taxon>
        <taxon>Clostridia</taxon>
        <taxon>Eubacteriales</taxon>
        <taxon>Clostridiaceae</taxon>
        <taxon>Clostridium</taxon>
    </lineage>
</organism>
<gene>
    <name evidence="10" type="primary">mscL</name>
    <name evidence="11" type="ORF">A7L45_05435</name>
</gene>
<comment type="subunit">
    <text evidence="10">Homopentamer.</text>
</comment>
<evidence type="ECO:0000256" key="8">
    <source>
        <dbReference type="ARBA" id="ARBA00023136"/>
    </source>
</evidence>
<dbReference type="Proteomes" id="UP000182569">
    <property type="component" value="Chromosome"/>
</dbReference>
<dbReference type="GO" id="GO:0005886">
    <property type="term" value="C:plasma membrane"/>
    <property type="evidence" value="ECO:0007669"/>
    <property type="project" value="UniProtKB-SubCell"/>
</dbReference>
<dbReference type="PANTHER" id="PTHR30266">
    <property type="entry name" value="MECHANOSENSITIVE CHANNEL MSCL"/>
    <property type="match status" value="1"/>
</dbReference>
<dbReference type="InterPro" id="IPR037673">
    <property type="entry name" value="MSC/AndL"/>
</dbReference>
<reference evidence="12" key="1">
    <citation type="journal article" date="2016" name="Front. Microbiol.">
        <title>Complete Genome Sequence of Clostridium estertheticum DSM 8809, a Microbe Identified in Spoiled Vacuum Packed Beef.</title>
        <authorList>
            <person name="Yu Z."/>
            <person name="Gunn L."/>
            <person name="Brennan E."/>
            <person name="Reid R."/>
            <person name="Wall P.G."/>
            <person name="Gaora O.P."/>
            <person name="Hurley D."/>
            <person name="Bolton D."/>
            <person name="Fanning S."/>
        </authorList>
    </citation>
    <scope>NUCLEOTIDE SEQUENCE [LARGE SCALE GENOMIC DNA]</scope>
    <source>
        <strain evidence="12">DSM 8809</strain>
    </source>
</reference>
<evidence type="ECO:0000256" key="2">
    <source>
        <dbReference type="ARBA" id="ARBA00007254"/>
    </source>
</evidence>
<evidence type="ECO:0000256" key="7">
    <source>
        <dbReference type="ARBA" id="ARBA00023065"/>
    </source>
</evidence>
<feature type="transmembrane region" description="Helical" evidence="10">
    <location>
        <begin position="12"/>
        <end position="32"/>
    </location>
</feature>
<evidence type="ECO:0000256" key="1">
    <source>
        <dbReference type="ARBA" id="ARBA00004651"/>
    </source>
</evidence>
<dbReference type="PROSITE" id="PS01327">
    <property type="entry name" value="MSCL"/>
    <property type="match status" value="1"/>
</dbReference>
<keyword evidence="5 10" id="KW-0812">Transmembrane</keyword>
<dbReference type="Gene3D" id="1.10.1200.120">
    <property type="entry name" value="Large-conductance mechanosensitive channel, MscL, domain 1"/>
    <property type="match status" value="1"/>
</dbReference>
<dbReference type="KEGG" id="ceu:A7L45_05435"/>
<dbReference type="Pfam" id="PF01741">
    <property type="entry name" value="MscL"/>
    <property type="match status" value="1"/>
</dbReference>
<keyword evidence="9 10" id="KW-0407">Ion channel</keyword>
<evidence type="ECO:0000256" key="9">
    <source>
        <dbReference type="ARBA" id="ARBA00023303"/>
    </source>
</evidence>
<dbReference type="NCBIfam" id="NF001843">
    <property type="entry name" value="PRK00567.1-4"/>
    <property type="match status" value="1"/>
</dbReference>
<sequence length="130" mass="14166">MFKEFKDFALKGNVLDLALAVVIGGAFSKIVASLVTDLITPILGIIIGGINVSSLKYNIPSSISGGVAVSINYGLFIQSVINFLIIAFSLFIFIKVIQSVQKKKTEKIIVKGPSNEEILLREIRDLLKQK</sequence>
<comment type="function">
    <text evidence="10">Channel that opens in response to stretch forces in the membrane lipid bilayer. May participate in the regulation of osmotic pressure changes within the cell.</text>
</comment>
<comment type="similarity">
    <text evidence="2 10">Belongs to the MscL family.</text>
</comment>
<dbReference type="GO" id="GO:0008381">
    <property type="term" value="F:mechanosensitive monoatomic ion channel activity"/>
    <property type="evidence" value="ECO:0007669"/>
    <property type="project" value="UniProtKB-UniRule"/>
</dbReference>
<keyword evidence="3 10" id="KW-0813">Transport</keyword>
<evidence type="ECO:0000256" key="10">
    <source>
        <dbReference type="HAMAP-Rule" id="MF_00115"/>
    </source>
</evidence>
<proteinExistence type="inferred from homology"/>
<evidence type="ECO:0000256" key="6">
    <source>
        <dbReference type="ARBA" id="ARBA00022989"/>
    </source>
</evidence>
<dbReference type="NCBIfam" id="TIGR00220">
    <property type="entry name" value="mscL"/>
    <property type="match status" value="1"/>
</dbReference>
<keyword evidence="12" id="KW-1185">Reference proteome</keyword>
<evidence type="ECO:0000313" key="11">
    <source>
        <dbReference type="EMBL" id="APC39546.1"/>
    </source>
</evidence>
<keyword evidence="4 10" id="KW-1003">Cell membrane</keyword>
<keyword evidence="8 10" id="KW-0472">Membrane</keyword>
<dbReference type="PRINTS" id="PR01264">
    <property type="entry name" value="MECHCHANNEL"/>
</dbReference>
<protein>
    <recommendedName>
        <fullName evidence="10">Large-conductance mechanosensitive channel</fullName>
    </recommendedName>
</protein>
<keyword evidence="6 10" id="KW-1133">Transmembrane helix</keyword>
<dbReference type="STRING" id="1552.A7L45_05435"/>
<dbReference type="SUPFAM" id="SSF81330">
    <property type="entry name" value="Gated mechanosensitive channel"/>
    <property type="match status" value="1"/>
</dbReference>
<evidence type="ECO:0000256" key="4">
    <source>
        <dbReference type="ARBA" id="ARBA00022475"/>
    </source>
</evidence>
<dbReference type="OrthoDB" id="9810350at2"/>
<dbReference type="PANTHER" id="PTHR30266:SF2">
    <property type="entry name" value="LARGE-CONDUCTANCE MECHANOSENSITIVE CHANNEL"/>
    <property type="match status" value="1"/>
</dbReference>
<dbReference type="EMBL" id="CP015756">
    <property type="protein sequence ID" value="APC39546.1"/>
    <property type="molecule type" value="Genomic_DNA"/>
</dbReference>
<comment type="subcellular location">
    <subcellularLocation>
        <location evidence="1 10">Cell membrane</location>
        <topology evidence="1 10">Multi-pass membrane protein</topology>
    </subcellularLocation>
</comment>
<accession>A0A1J0GDW6</accession>
<keyword evidence="7 10" id="KW-0406">Ion transport</keyword>
<dbReference type="InterPro" id="IPR036019">
    <property type="entry name" value="MscL_channel"/>
</dbReference>
<evidence type="ECO:0000256" key="5">
    <source>
        <dbReference type="ARBA" id="ARBA00022692"/>
    </source>
</evidence>
<dbReference type="InterPro" id="IPR019823">
    <property type="entry name" value="Mechanosensitive_channel_CS"/>
</dbReference>
<evidence type="ECO:0000313" key="12">
    <source>
        <dbReference type="Proteomes" id="UP000182569"/>
    </source>
</evidence>